<evidence type="ECO:0000256" key="1">
    <source>
        <dbReference type="PROSITE-ProRule" id="PRU00169"/>
    </source>
</evidence>
<dbReference type="Pfam" id="PF01584">
    <property type="entry name" value="CheW"/>
    <property type="match status" value="1"/>
</dbReference>
<keyword evidence="1" id="KW-0597">Phosphoprotein</keyword>
<evidence type="ECO:0000259" key="3">
    <source>
        <dbReference type="PROSITE" id="PS50851"/>
    </source>
</evidence>
<evidence type="ECO:0000259" key="2">
    <source>
        <dbReference type="PROSITE" id="PS50110"/>
    </source>
</evidence>
<evidence type="ECO:0000313" key="4">
    <source>
        <dbReference type="EMBL" id="ETR69249.1"/>
    </source>
</evidence>
<dbReference type="InterPro" id="IPR001789">
    <property type="entry name" value="Sig_transdc_resp-reg_receiver"/>
</dbReference>
<gene>
    <name evidence="4" type="ORF">OMM_04051</name>
</gene>
<feature type="domain" description="CheW-like" evidence="3">
    <location>
        <begin position="17"/>
        <end position="158"/>
    </location>
</feature>
<sequence>MSKFKEPEAYLKSGSNELKILEYVINGLHLGINILKVNRILERPERLVKPGPGAHHSVMGMFEDHGRVIPLVNLGVILGLNDSEKGRRVIITEFFNEITGFLVDSAEQVYTLSWSKVKGSEDVMGNFDNPYVLAIARPTEDQNILLVDYEKIVLELAPNLAEEEFKADKSDGEWECTGKNILIAEDSTTVRNMLQMELEDLGMNIIAARDGEEAIDTFDRRTDLDLVIADVEMPKRDGLAVLSHIRQNPDRGKTPVIIYSSIGDLGMKERARSLEANAHITKLEMDSLFDTVKEILCQES</sequence>
<dbReference type="EMBL" id="ATBP01000694">
    <property type="protein sequence ID" value="ETR69249.1"/>
    <property type="molecule type" value="Genomic_DNA"/>
</dbReference>
<dbReference type="SMART" id="SM00260">
    <property type="entry name" value="CheW"/>
    <property type="match status" value="1"/>
</dbReference>
<protein>
    <submittedName>
        <fullName evidence="4">Chemotaxis protein cheV</fullName>
    </submittedName>
</protein>
<dbReference type="InterPro" id="IPR011006">
    <property type="entry name" value="CheY-like_superfamily"/>
</dbReference>
<dbReference type="GO" id="GO:0006935">
    <property type="term" value="P:chemotaxis"/>
    <property type="evidence" value="ECO:0007669"/>
    <property type="project" value="InterPro"/>
</dbReference>
<accession>A0A1V1P2Y0</accession>
<dbReference type="SUPFAM" id="SSF52172">
    <property type="entry name" value="CheY-like"/>
    <property type="match status" value="1"/>
</dbReference>
<dbReference type="SMART" id="SM00448">
    <property type="entry name" value="REC"/>
    <property type="match status" value="1"/>
</dbReference>
<dbReference type="PROSITE" id="PS50110">
    <property type="entry name" value="RESPONSE_REGULATORY"/>
    <property type="match status" value="1"/>
</dbReference>
<dbReference type="SUPFAM" id="SSF50341">
    <property type="entry name" value="CheW-like"/>
    <property type="match status" value="1"/>
</dbReference>
<dbReference type="PROSITE" id="PS50851">
    <property type="entry name" value="CHEW"/>
    <property type="match status" value="1"/>
</dbReference>
<dbReference type="PANTHER" id="PTHR47233:SF3">
    <property type="entry name" value="CHEMOTAXIS PROTEIN CHEV"/>
    <property type="match status" value="1"/>
</dbReference>
<dbReference type="GO" id="GO:0000160">
    <property type="term" value="P:phosphorelay signal transduction system"/>
    <property type="evidence" value="ECO:0007669"/>
    <property type="project" value="InterPro"/>
</dbReference>
<proteinExistence type="predicted"/>
<dbReference type="Proteomes" id="UP000189670">
    <property type="component" value="Unassembled WGS sequence"/>
</dbReference>
<dbReference type="InterPro" id="IPR002545">
    <property type="entry name" value="CheW-lke_dom"/>
</dbReference>
<reference evidence="5" key="1">
    <citation type="submission" date="2012-11" db="EMBL/GenBank/DDBJ databases">
        <authorList>
            <person name="Lucero-Rivera Y.E."/>
            <person name="Tovar-Ramirez D."/>
        </authorList>
    </citation>
    <scope>NUCLEOTIDE SEQUENCE [LARGE SCALE GENOMIC DNA]</scope>
    <source>
        <strain evidence="5">Araruama</strain>
    </source>
</reference>
<organism evidence="4 5">
    <name type="scientific">Candidatus Magnetoglobus multicellularis str. Araruama</name>
    <dbReference type="NCBI Taxonomy" id="890399"/>
    <lineage>
        <taxon>Bacteria</taxon>
        <taxon>Pseudomonadati</taxon>
        <taxon>Thermodesulfobacteriota</taxon>
        <taxon>Desulfobacteria</taxon>
        <taxon>Desulfobacterales</taxon>
        <taxon>Desulfobacteraceae</taxon>
        <taxon>Candidatus Magnetoglobus</taxon>
    </lineage>
</organism>
<dbReference type="Gene3D" id="2.40.50.180">
    <property type="entry name" value="CheA-289, Domain 4"/>
    <property type="match status" value="1"/>
</dbReference>
<name>A0A1V1P2Y0_9BACT</name>
<feature type="modified residue" description="4-aspartylphosphate" evidence="1">
    <location>
        <position position="230"/>
    </location>
</feature>
<comment type="caution">
    <text evidence="4">The sequence shown here is derived from an EMBL/GenBank/DDBJ whole genome shotgun (WGS) entry which is preliminary data.</text>
</comment>
<dbReference type="CDD" id="cd00156">
    <property type="entry name" value="REC"/>
    <property type="match status" value="1"/>
</dbReference>
<dbReference type="AlphaFoldDB" id="A0A1V1P2Y0"/>
<dbReference type="PANTHER" id="PTHR47233">
    <property type="entry name" value="CHEMOTAXIS PROTEIN CHEV"/>
    <property type="match status" value="1"/>
</dbReference>
<dbReference type="InterPro" id="IPR036061">
    <property type="entry name" value="CheW-like_dom_sf"/>
</dbReference>
<dbReference type="Pfam" id="PF00072">
    <property type="entry name" value="Response_reg"/>
    <property type="match status" value="1"/>
</dbReference>
<dbReference type="Gene3D" id="2.30.30.40">
    <property type="entry name" value="SH3 Domains"/>
    <property type="match status" value="1"/>
</dbReference>
<evidence type="ECO:0000313" key="5">
    <source>
        <dbReference type="Proteomes" id="UP000189670"/>
    </source>
</evidence>
<feature type="domain" description="Response regulatory" evidence="2">
    <location>
        <begin position="180"/>
        <end position="297"/>
    </location>
</feature>
<dbReference type="Gene3D" id="3.40.50.2300">
    <property type="match status" value="1"/>
</dbReference>